<evidence type="ECO:0008006" key="3">
    <source>
        <dbReference type="Google" id="ProtNLM"/>
    </source>
</evidence>
<reference evidence="1 2" key="1">
    <citation type="submission" date="2022-09" db="EMBL/GenBank/DDBJ databases">
        <authorList>
            <person name="Palmer J.M."/>
        </authorList>
    </citation>
    <scope>NUCLEOTIDE SEQUENCE [LARGE SCALE GENOMIC DNA]</scope>
    <source>
        <strain evidence="1 2">DSM 7382</strain>
    </source>
</reference>
<gene>
    <name evidence="1" type="ORF">QCA50_011657</name>
</gene>
<proteinExistence type="predicted"/>
<protein>
    <recommendedName>
        <fullName evidence="3">F-box domain-containing protein</fullName>
    </recommendedName>
</protein>
<evidence type="ECO:0000313" key="1">
    <source>
        <dbReference type="EMBL" id="KAK7685294.1"/>
    </source>
</evidence>
<sequence>MSASMSNSSSHIPFDVQLEILEYVKHDKNLLPTFSLVCRDWMPYCQKHLFKHINATSLDAQDKASWTSGNQVLNEGTVHTWNWNIIPPHLASLVKNVTIKPPSAFWDSHCMPISISCEPLVSMLENLVNLETLALKYLLFGGYDGFELVHIPNRHQLRLLDIDDCVGESRWHNFFSVFSRINNLKFRCFRFPASKGFDDPLHRHDKSRTRVSQISARSVNLAKLDLHISLADLKSLRIFCRSTSLISMDDSFELLEHPELALDDLLIDMCQWEWFKVLPWGTIQHAFDLQTKVPSFRLAVPFSFYSILEHPQMEMEIPRGIRYIIIRVLLPLFGFGERSWSVRRHWQSWAQCLDSLPALSHLTVTVEAQEETFCYEASATNRMDHVKEVMGIIEIELKRFRTRGILHVEDITDREDDFIL</sequence>
<keyword evidence="2" id="KW-1185">Reference proteome</keyword>
<name>A0AAW0G1R7_9APHY</name>
<evidence type="ECO:0000313" key="2">
    <source>
        <dbReference type="Proteomes" id="UP001385951"/>
    </source>
</evidence>
<accession>A0AAW0G1R7</accession>
<dbReference type="AlphaFoldDB" id="A0AAW0G1R7"/>
<comment type="caution">
    <text evidence="1">The sequence shown here is derived from an EMBL/GenBank/DDBJ whole genome shotgun (WGS) entry which is preliminary data.</text>
</comment>
<dbReference type="Proteomes" id="UP001385951">
    <property type="component" value="Unassembled WGS sequence"/>
</dbReference>
<dbReference type="EMBL" id="JASBNA010000021">
    <property type="protein sequence ID" value="KAK7685294.1"/>
    <property type="molecule type" value="Genomic_DNA"/>
</dbReference>
<organism evidence="1 2">
    <name type="scientific">Cerrena zonata</name>
    <dbReference type="NCBI Taxonomy" id="2478898"/>
    <lineage>
        <taxon>Eukaryota</taxon>
        <taxon>Fungi</taxon>
        <taxon>Dikarya</taxon>
        <taxon>Basidiomycota</taxon>
        <taxon>Agaricomycotina</taxon>
        <taxon>Agaricomycetes</taxon>
        <taxon>Polyporales</taxon>
        <taxon>Cerrenaceae</taxon>
        <taxon>Cerrena</taxon>
    </lineage>
</organism>